<dbReference type="AlphaFoldDB" id="A0A1G7AXF3"/>
<gene>
    <name evidence="1" type="ORF">SAMN04487996_1043</name>
</gene>
<protein>
    <submittedName>
        <fullName evidence="1">Uncharacterized protein</fullName>
    </submittedName>
</protein>
<organism evidence="1 2">
    <name type="scientific">Dyadobacter soli</name>
    <dbReference type="NCBI Taxonomy" id="659014"/>
    <lineage>
        <taxon>Bacteria</taxon>
        <taxon>Pseudomonadati</taxon>
        <taxon>Bacteroidota</taxon>
        <taxon>Cytophagia</taxon>
        <taxon>Cytophagales</taxon>
        <taxon>Spirosomataceae</taxon>
        <taxon>Dyadobacter</taxon>
    </lineage>
</organism>
<evidence type="ECO:0000313" key="2">
    <source>
        <dbReference type="Proteomes" id="UP000198748"/>
    </source>
</evidence>
<reference evidence="2" key="1">
    <citation type="submission" date="2016-10" db="EMBL/GenBank/DDBJ databases">
        <authorList>
            <person name="Varghese N."/>
            <person name="Submissions S."/>
        </authorList>
    </citation>
    <scope>NUCLEOTIDE SEQUENCE [LARGE SCALE GENOMIC DNA]</scope>
    <source>
        <strain evidence="2">DSM 25329</strain>
    </source>
</reference>
<sequence>MNPYLNTALVSQTPEVKVQEVIVSRLTRRGDGDNQADPVRTVFQIFDLEGNLLAERDEYSSFSKEQLLHFAKFVKEMELNDVERAFASWVDSINGG</sequence>
<dbReference type="EMBL" id="FNAN01000004">
    <property type="protein sequence ID" value="SDE19473.1"/>
    <property type="molecule type" value="Genomic_DNA"/>
</dbReference>
<name>A0A1G7AXF3_9BACT</name>
<accession>A0A1G7AXF3</accession>
<keyword evidence="2" id="KW-1185">Reference proteome</keyword>
<dbReference type="RefSeq" id="WP_090147783.1">
    <property type="nucleotide sequence ID" value="NZ_FNAN01000004.1"/>
</dbReference>
<proteinExistence type="predicted"/>
<dbReference type="Proteomes" id="UP000198748">
    <property type="component" value="Unassembled WGS sequence"/>
</dbReference>
<evidence type="ECO:0000313" key="1">
    <source>
        <dbReference type="EMBL" id="SDE19473.1"/>
    </source>
</evidence>